<dbReference type="SMART" id="SM00320">
    <property type="entry name" value="WD40"/>
    <property type="match status" value="13"/>
</dbReference>
<dbReference type="InterPro" id="IPR011044">
    <property type="entry name" value="Quino_amine_DH_bsu"/>
</dbReference>
<evidence type="ECO:0000256" key="1">
    <source>
        <dbReference type="ARBA" id="ARBA00022574"/>
    </source>
</evidence>
<dbReference type="PANTHER" id="PTHR19848">
    <property type="entry name" value="WD40 REPEAT PROTEIN"/>
    <property type="match status" value="1"/>
</dbReference>
<reference evidence="6" key="1">
    <citation type="journal article" date="2020" name="bioRxiv">
        <title>Comparative genomics of Chlamydomonas.</title>
        <authorList>
            <person name="Craig R.J."/>
            <person name="Hasan A.R."/>
            <person name="Ness R.W."/>
            <person name="Keightley P.D."/>
        </authorList>
    </citation>
    <scope>NUCLEOTIDE SEQUENCE</scope>
    <source>
        <strain evidence="6">SAG 7.73</strain>
    </source>
</reference>
<feature type="region of interest" description="Disordered" evidence="4">
    <location>
        <begin position="624"/>
        <end position="644"/>
    </location>
</feature>
<keyword evidence="2" id="KW-0677">Repeat</keyword>
<feature type="repeat" description="WD" evidence="3">
    <location>
        <begin position="1521"/>
        <end position="1562"/>
    </location>
</feature>
<feature type="repeat" description="WD" evidence="3">
    <location>
        <begin position="1145"/>
        <end position="1177"/>
    </location>
</feature>
<evidence type="ECO:0000313" key="7">
    <source>
        <dbReference type="Proteomes" id="UP000650467"/>
    </source>
</evidence>
<feature type="region of interest" description="Disordered" evidence="4">
    <location>
        <begin position="393"/>
        <end position="430"/>
    </location>
</feature>
<dbReference type="PROSITE" id="PS00678">
    <property type="entry name" value="WD_REPEATS_1"/>
    <property type="match status" value="3"/>
</dbReference>
<feature type="compositionally biased region" description="Low complexity" evidence="4">
    <location>
        <begin position="861"/>
        <end position="873"/>
    </location>
</feature>
<feature type="repeat" description="WD" evidence="3">
    <location>
        <begin position="1563"/>
        <end position="1606"/>
    </location>
</feature>
<dbReference type="PANTHER" id="PTHR19848:SF8">
    <property type="entry name" value="F-BOX AND WD REPEAT DOMAIN CONTAINING 7"/>
    <property type="match status" value="1"/>
</dbReference>
<feature type="region of interest" description="Disordered" evidence="4">
    <location>
        <begin position="1325"/>
        <end position="1349"/>
    </location>
</feature>
<feature type="repeat" description="WD" evidence="3">
    <location>
        <begin position="1200"/>
        <end position="1243"/>
    </location>
</feature>
<dbReference type="InterPro" id="IPR015943">
    <property type="entry name" value="WD40/YVTN_repeat-like_dom_sf"/>
</dbReference>
<name>A0A835SFJ4_CHLIN</name>
<dbReference type="InterPro" id="IPR011047">
    <property type="entry name" value="Quinoprotein_ADH-like_sf"/>
</dbReference>
<keyword evidence="7" id="KW-1185">Reference proteome</keyword>
<proteinExistence type="predicted"/>
<gene>
    <name evidence="6" type="ORF">HXX76_013050</name>
</gene>
<feature type="compositionally biased region" description="Low complexity" evidence="4">
    <location>
        <begin position="1334"/>
        <end position="1344"/>
    </location>
</feature>
<dbReference type="InterPro" id="IPR036322">
    <property type="entry name" value="WD40_repeat_dom_sf"/>
</dbReference>
<protein>
    <recommendedName>
        <fullName evidence="5">Nephrocystin 3-like N-terminal domain-containing protein</fullName>
    </recommendedName>
</protein>
<feature type="repeat" description="WD" evidence="3">
    <location>
        <begin position="1360"/>
        <end position="1391"/>
    </location>
</feature>
<feature type="compositionally biased region" description="Low complexity" evidence="4">
    <location>
        <begin position="52"/>
        <end position="93"/>
    </location>
</feature>
<dbReference type="Gene3D" id="2.130.10.10">
    <property type="entry name" value="YVTN repeat-like/Quinoprotein amine dehydrogenase"/>
    <property type="match status" value="4"/>
</dbReference>
<feature type="repeat" description="WD" evidence="3">
    <location>
        <begin position="1073"/>
        <end position="1114"/>
    </location>
</feature>
<dbReference type="PROSITE" id="PS50082">
    <property type="entry name" value="WD_REPEATS_2"/>
    <property type="match status" value="10"/>
</dbReference>
<dbReference type="PROSITE" id="PS50294">
    <property type="entry name" value="WD_REPEATS_REGION"/>
    <property type="match status" value="9"/>
</dbReference>
<dbReference type="EMBL" id="JAEHOC010000048">
    <property type="protein sequence ID" value="KAG2426293.1"/>
    <property type="molecule type" value="Genomic_DNA"/>
</dbReference>
<dbReference type="InterPro" id="IPR001680">
    <property type="entry name" value="WD40_rpt"/>
</dbReference>
<feature type="region of interest" description="Disordered" evidence="4">
    <location>
        <begin position="861"/>
        <end position="881"/>
    </location>
</feature>
<evidence type="ECO:0000256" key="3">
    <source>
        <dbReference type="PROSITE-ProRule" id="PRU00221"/>
    </source>
</evidence>
<feature type="compositionally biased region" description="Low complexity" evidence="4">
    <location>
        <begin position="421"/>
        <end position="430"/>
    </location>
</feature>
<dbReference type="Pfam" id="PF24883">
    <property type="entry name" value="NPHP3_N"/>
    <property type="match status" value="1"/>
</dbReference>
<dbReference type="Pfam" id="PF00400">
    <property type="entry name" value="WD40"/>
    <property type="match status" value="10"/>
</dbReference>
<dbReference type="InterPro" id="IPR056884">
    <property type="entry name" value="NPHP3-like_N"/>
</dbReference>
<comment type="caution">
    <text evidence="6">The sequence shown here is derived from an EMBL/GenBank/DDBJ whole genome shotgun (WGS) entry which is preliminary data.</text>
</comment>
<dbReference type="PRINTS" id="PR00320">
    <property type="entry name" value="GPROTEINBRPT"/>
</dbReference>
<organism evidence="6 7">
    <name type="scientific">Chlamydomonas incerta</name>
    <dbReference type="NCBI Taxonomy" id="51695"/>
    <lineage>
        <taxon>Eukaryota</taxon>
        <taxon>Viridiplantae</taxon>
        <taxon>Chlorophyta</taxon>
        <taxon>core chlorophytes</taxon>
        <taxon>Chlorophyceae</taxon>
        <taxon>CS clade</taxon>
        <taxon>Chlamydomonadales</taxon>
        <taxon>Chlamydomonadaceae</taxon>
        <taxon>Chlamydomonas</taxon>
    </lineage>
</organism>
<feature type="region of interest" description="Disordered" evidence="4">
    <location>
        <begin position="1"/>
        <end position="118"/>
    </location>
</feature>
<dbReference type="CDD" id="cd00200">
    <property type="entry name" value="WD40"/>
    <property type="match status" value="2"/>
</dbReference>
<accession>A0A835SFJ4</accession>
<feature type="repeat" description="WD" evidence="3">
    <location>
        <begin position="1293"/>
        <end position="1325"/>
    </location>
</feature>
<dbReference type="SUPFAM" id="SSF50998">
    <property type="entry name" value="Quinoprotein alcohol dehydrogenase-like"/>
    <property type="match status" value="1"/>
</dbReference>
<dbReference type="Proteomes" id="UP000650467">
    <property type="component" value="Unassembled WGS sequence"/>
</dbReference>
<keyword evidence="1 3" id="KW-0853">WD repeat</keyword>
<dbReference type="InterPro" id="IPR020472">
    <property type="entry name" value="WD40_PAC1"/>
</dbReference>
<dbReference type="InterPro" id="IPR019775">
    <property type="entry name" value="WD40_repeat_CS"/>
</dbReference>
<evidence type="ECO:0000313" key="6">
    <source>
        <dbReference type="EMBL" id="KAG2426293.1"/>
    </source>
</evidence>
<feature type="repeat" description="WD" evidence="3">
    <location>
        <begin position="1244"/>
        <end position="1275"/>
    </location>
</feature>
<dbReference type="SUPFAM" id="SSF50969">
    <property type="entry name" value="YVTN repeat-like/Quinoprotein amine dehydrogenase"/>
    <property type="match status" value="1"/>
</dbReference>
<feature type="compositionally biased region" description="Low complexity" evidence="4">
    <location>
        <begin position="1"/>
        <end position="17"/>
    </location>
</feature>
<evidence type="ECO:0000256" key="2">
    <source>
        <dbReference type="ARBA" id="ARBA00022737"/>
    </source>
</evidence>
<evidence type="ECO:0000259" key="5">
    <source>
        <dbReference type="Pfam" id="PF24883"/>
    </source>
</evidence>
<feature type="domain" description="Nephrocystin 3-like N-terminal" evidence="5">
    <location>
        <begin position="368"/>
        <end position="526"/>
    </location>
</feature>
<evidence type="ECO:0000256" key="4">
    <source>
        <dbReference type="SAM" id="MobiDB-lite"/>
    </source>
</evidence>
<dbReference type="SUPFAM" id="SSF50978">
    <property type="entry name" value="WD40 repeat-like"/>
    <property type="match status" value="1"/>
</dbReference>
<feature type="repeat" description="WD" evidence="3">
    <location>
        <begin position="1468"/>
        <end position="1501"/>
    </location>
</feature>
<sequence>MHASDTSSCSSGAAGSGPLPQSNAEAGAHAGADAGGIGVEEARKPPSRPVSAEVGTQGGAAAQGDTAADDGAAAEGGEAGAAAADTAPAATADPAPPAAANPAAPAAAPPPEPGPEALATTRLGITLRGLRRLTERLRGVFPDFESMSTADVNAQWVEVVTLERRCRLVEMGEWVDPADVAPPAYFISHTWKNRCCRLLAHVLTYLQDAADTTAVWLDILCVNQHEDTTAHRFDVAPTAFSATVRACGGGTVVVLDREVVSPATRGWCIFEWAHTLAVHGADGLHLHMSAEDRRAVWDSIAVERSQCFKPSDKVMILQQVVEHYGSAAAFDAKLKLQLLLSPLSCAADVRRLRARAAALGSVWSLGPVRRWAADRGAGRMLVVAAGPGEGKSTISAALVSPPDSDTDTAKDSGSGSGSGSSSGSSSNSGSSSVVTAHHFLKHSDARTLEPLAVVKSLAFQLAERLPAVREALLALDVNKVDALRDPGAAFDLLLAGPLARAAAEGLGATESIVILLDALDEAEPQAAAAAAAAAGGGGGVSGGGGGGGGAAAAACPVACGNAVLTLLTAHLARLPDCVRFIVTTRPDAACGQVLPCLRRAFGSSSNDAGGGSAVTELAPAELCSTPSHASGGGGDGGEGSGEGGGGGGMKVYHTLVAAAAELGLAAAALPPLAAPPQVADVYRAYAAIFESSRSAAAARRQANHTSGDPGIAAAAAAAEGRVAELVAVAMAAREPLSAAFLQQLGLAAAVPALPGSPALFFLAEHRLHTLHKSLAEWLTDRSHSGAFAADVARGHRLIGLHLHRTWRQQQPQQAVAGTSGDAAAAVAAAAGGGHGGVAVSSSTSRYLLRYVVTHLAAAADAEPATGGPAEAEAAPPPPPGSAAAALDDLLGDFGFVRAVLAAGHGPAVIGALGGMARRTPYTYDMLRWLRSELGDLEGLDTQDLLVRALQAPPRTRLCAAALRATRQPWRTAAVLGTQGGGWPACAAVLQGLGGDATAVAFAPDGRQVAAVSGGKAPRVTVWDVETGRLNAAVAQPGEGKALAFVGDGRTLVAGCGDKVLLYDVATGQATAALHGPTKPVNCLALSPDGSTVAAGSDDAMICMWDLASSASAAAVASVAAAAAAVPAGGDGGGASRPAGVLAAAGGGHKLAVLALAFRADGERLASAGRDKVVKVWKKAAGGGGGGGGAPAGAWEVCATLAGHTSAVFGCAWSPGAHPGQLASCGEDMAVRLWDAESGACTATLTSHTGWVRAVAWAPDGRTLASVSDDKSVRLWATDGGGGGGGGGSCTAVLTGHSDWVRSACFAPDGRPLLASASRDQTVRLWATDGGGGSSSAAASNAASGGAAGTEQLTPQQRELMRGHSSYVRCVRLSADGHLIASCGDDAAVLLWRAAGGGGGGGGLLAGGAVVRVLLGHGDNVNAVAWRPAAAGAAAGKKQQQPSQELASASDDRTLRLWSAATGAATAMLEGHEAAVTSLAWFPDGRRLLSGSNDCTARVWDLGKKAEQGGGGGGGGACVMTLSGHGGFVTGVAVSGDGGTLVTGSFDNTLRLWCGRTGKHKATLQGHTEYVTCVAFCPLPGSALVASGSYDTTVRLWDTAAAAAVAGAKGGAGGQRLRGHVPRPRAPHHAPSGALVCPVHGHPDWLGVLGVGVNPAGPLAMIVSGGELGQLRVWEPAGR</sequence>
<feature type="compositionally biased region" description="Gly residues" evidence="4">
    <location>
        <begin position="630"/>
        <end position="644"/>
    </location>
</feature>
<feature type="repeat" description="WD" evidence="3">
    <location>
        <begin position="1413"/>
        <end position="1467"/>
    </location>
</feature>
<dbReference type="OrthoDB" id="544788at2759"/>